<organism evidence="9 10">
    <name type="scientific">Rhodoluna lacicola</name>
    <dbReference type="NCBI Taxonomy" id="529884"/>
    <lineage>
        <taxon>Bacteria</taxon>
        <taxon>Bacillati</taxon>
        <taxon>Actinomycetota</taxon>
        <taxon>Actinomycetes</taxon>
        <taxon>Micrococcales</taxon>
        <taxon>Microbacteriaceae</taxon>
        <taxon>Luna cluster</taxon>
        <taxon>Luna-1 subcluster</taxon>
        <taxon>Rhodoluna</taxon>
    </lineage>
</organism>
<dbReference type="PROSITE" id="PS50928">
    <property type="entry name" value="ABC_TM1"/>
    <property type="match status" value="1"/>
</dbReference>
<feature type="transmembrane region" description="Helical" evidence="7">
    <location>
        <begin position="104"/>
        <end position="124"/>
    </location>
</feature>
<dbReference type="SUPFAM" id="SSF161098">
    <property type="entry name" value="MetI-like"/>
    <property type="match status" value="1"/>
</dbReference>
<dbReference type="OrthoDB" id="5174895at2"/>
<dbReference type="InterPro" id="IPR051393">
    <property type="entry name" value="ABC_transporter_permease"/>
</dbReference>
<name>A0A060JNE9_9MICO</name>
<keyword evidence="10" id="KW-1185">Reference proteome</keyword>
<evidence type="ECO:0000256" key="1">
    <source>
        <dbReference type="ARBA" id="ARBA00004651"/>
    </source>
</evidence>
<comment type="similarity">
    <text evidence="7">Belongs to the binding-protein-dependent transport system permease family.</text>
</comment>
<feature type="transmembrane region" description="Helical" evidence="7">
    <location>
        <begin position="12"/>
        <end position="30"/>
    </location>
</feature>
<evidence type="ECO:0000256" key="5">
    <source>
        <dbReference type="ARBA" id="ARBA00022989"/>
    </source>
</evidence>
<dbReference type="STRING" id="529884.Rhola_00013110"/>
<feature type="transmembrane region" description="Helical" evidence="7">
    <location>
        <begin position="63"/>
        <end position="92"/>
    </location>
</feature>
<dbReference type="HOGENOM" id="CLU_016047_0_0_11"/>
<dbReference type="GO" id="GO:0005886">
    <property type="term" value="C:plasma membrane"/>
    <property type="evidence" value="ECO:0007669"/>
    <property type="project" value="UniProtKB-SubCell"/>
</dbReference>
<comment type="subcellular location">
    <subcellularLocation>
        <location evidence="1 7">Cell membrane</location>
        <topology evidence="1 7">Multi-pass membrane protein</topology>
    </subcellularLocation>
</comment>
<feature type="transmembrane region" description="Helical" evidence="7">
    <location>
        <begin position="264"/>
        <end position="281"/>
    </location>
</feature>
<protein>
    <submittedName>
        <fullName evidence="9">ABC-type sugar transport systems, permease component</fullName>
    </submittedName>
</protein>
<gene>
    <name evidence="9" type="ORF">Rhola_00013110</name>
</gene>
<evidence type="ECO:0000256" key="7">
    <source>
        <dbReference type="RuleBase" id="RU363032"/>
    </source>
</evidence>
<feature type="transmembrane region" description="Helical" evidence="7">
    <location>
        <begin position="152"/>
        <end position="177"/>
    </location>
</feature>
<dbReference type="CDD" id="cd06261">
    <property type="entry name" value="TM_PBP2"/>
    <property type="match status" value="1"/>
</dbReference>
<feature type="transmembrane region" description="Helical" evidence="7">
    <location>
        <begin position="198"/>
        <end position="218"/>
    </location>
</feature>
<proteinExistence type="inferred from homology"/>
<evidence type="ECO:0000313" key="9">
    <source>
        <dbReference type="EMBL" id="AIC48103.1"/>
    </source>
</evidence>
<keyword evidence="3" id="KW-1003">Cell membrane</keyword>
<dbReference type="PATRIC" id="fig|529884.3.peg.1271"/>
<dbReference type="KEGG" id="rla:Rhola_00013110"/>
<keyword evidence="4 7" id="KW-0812">Transmembrane</keyword>
<evidence type="ECO:0000256" key="6">
    <source>
        <dbReference type="ARBA" id="ARBA00023136"/>
    </source>
</evidence>
<dbReference type="PANTHER" id="PTHR30193">
    <property type="entry name" value="ABC TRANSPORTER PERMEASE PROTEIN"/>
    <property type="match status" value="1"/>
</dbReference>
<keyword evidence="2 7" id="KW-0813">Transport</keyword>
<keyword evidence="6 7" id="KW-0472">Membrane</keyword>
<feature type="domain" description="ABC transmembrane type-1" evidence="8">
    <location>
        <begin position="67"/>
        <end position="278"/>
    </location>
</feature>
<dbReference type="Gene3D" id="1.10.3720.10">
    <property type="entry name" value="MetI-like"/>
    <property type="match status" value="1"/>
</dbReference>
<evidence type="ECO:0000259" key="8">
    <source>
        <dbReference type="PROSITE" id="PS50928"/>
    </source>
</evidence>
<reference evidence="9 10" key="1">
    <citation type="journal article" date="2014" name="Int. J. Syst. Evol. Microbiol.">
        <title>Rhodoluna lacicola gen. nov., sp. nov., a planktonic freshwater bacterium with stream-lined genome.</title>
        <authorList>
            <person name="Hahn M."/>
            <person name="Schmidt J."/>
            <person name="Taipale S.J."/>
            <person name="Doolittle W.F."/>
            <person name="Koll U."/>
        </authorList>
    </citation>
    <scope>NUCLEOTIDE SEQUENCE [LARGE SCALE GENOMIC DNA]</scope>
    <source>
        <strain evidence="9 10">MWH-Ta8</strain>
    </source>
</reference>
<sequence length="289" mass="32126">MPFTKNLKKFIIFGALPLSIFTFVLVYPFAQGLFLTFTDWDGFEFANFVGIDNYVKSFQDETFWATLSFTALFVVVSLIAVNVVAFGLALLVTSKLRSSNIFRTFFFVPNLIGGVVLGVIWQFLFNSALTSLATRFGWTALESSWLNETDTAFWALVIVTVWQQSGYMMIIYITGLISIEQDVLEAARIDGASALRTLLAVKIPLMASAFTISLFLTLRNGFMAYDVNLALTGGGPYRTTELISMHIFQDAFAFANFGTGQSKAVIMFLMVAIAALVQVTISKRLEVQR</sequence>
<evidence type="ECO:0000256" key="3">
    <source>
        <dbReference type="ARBA" id="ARBA00022475"/>
    </source>
</evidence>
<keyword evidence="5 7" id="KW-1133">Transmembrane helix</keyword>
<evidence type="ECO:0000256" key="2">
    <source>
        <dbReference type="ARBA" id="ARBA00022448"/>
    </source>
</evidence>
<dbReference type="InterPro" id="IPR035906">
    <property type="entry name" value="MetI-like_sf"/>
</dbReference>
<dbReference type="Pfam" id="PF00528">
    <property type="entry name" value="BPD_transp_1"/>
    <property type="match status" value="1"/>
</dbReference>
<dbReference type="AlphaFoldDB" id="A0A060JNE9"/>
<keyword evidence="9" id="KW-0762">Sugar transport</keyword>
<evidence type="ECO:0000313" key="10">
    <source>
        <dbReference type="Proteomes" id="UP000067708"/>
    </source>
</evidence>
<dbReference type="Proteomes" id="UP000067708">
    <property type="component" value="Chromosome"/>
</dbReference>
<evidence type="ECO:0000256" key="4">
    <source>
        <dbReference type="ARBA" id="ARBA00022692"/>
    </source>
</evidence>
<dbReference type="EMBL" id="CP007490">
    <property type="protein sequence ID" value="AIC48103.1"/>
    <property type="molecule type" value="Genomic_DNA"/>
</dbReference>
<dbReference type="GO" id="GO:0055085">
    <property type="term" value="P:transmembrane transport"/>
    <property type="evidence" value="ECO:0007669"/>
    <property type="project" value="InterPro"/>
</dbReference>
<dbReference type="eggNOG" id="COG1175">
    <property type="taxonomic scope" value="Bacteria"/>
</dbReference>
<dbReference type="RefSeq" id="WP_038503296.1">
    <property type="nucleotide sequence ID" value="NZ_AP026911.1"/>
</dbReference>
<accession>A0A060JNE9</accession>
<dbReference type="PANTHER" id="PTHR30193:SF41">
    <property type="entry name" value="DIACETYLCHITOBIOSE UPTAKE SYSTEM PERMEASE PROTEIN NGCF"/>
    <property type="match status" value="1"/>
</dbReference>
<dbReference type="InterPro" id="IPR000515">
    <property type="entry name" value="MetI-like"/>
</dbReference>